<accession>A0A645BIY6</accession>
<sequence length="104" mass="10929">MLDGATERGLFGIAVSQLPAGGRYGKCFDGSILVRIGFYDGAEAGLPVRFVQSCACLDGFSESASEGAERWGLVDGSKPIFARAQAYVPTIGNGKAHRRKSALC</sequence>
<organism evidence="1">
    <name type="scientific">bioreactor metagenome</name>
    <dbReference type="NCBI Taxonomy" id="1076179"/>
    <lineage>
        <taxon>unclassified sequences</taxon>
        <taxon>metagenomes</taxon>
        <taxon>ecological metagenomes</taxon>
    </lineage>
</organism>
<dbReference type="AlphaFoldDB" id="A0A645BIY6"/>
<proteinExistence type="predicted"/>
<dbReference type="EMBL" id="VSSQ01020511">
    <property type="protein sequence ID" value="MPM65430.1"/>
    <property type="molecule type" value="Genomic_DNA"/>
</dbReference>
<gene>
    <name evidence="1" type="ORF">SDC9_112326</name>
</gene>
<comment type="caution">
    <text evidence="1">The sequence shown here is derived from an EMBL/GenBank/DDBJ whole genome shotgun (WGS) entry which is preliminary data.</text>
</comment>
<protein>
    <submittedName>
        <fullName evidence="1">Uncharacterized protein</fullName>
    </submittedName>
</protein>
<name>A0A645BIY6_9ZZZZ</name>
<evidence type="ECO:0000313" key="1">
    <source>
        <dbReference type="EMBL" id="MPM65430.1"/>
    </source>
</evidence>
<reference evidence="1" key="1">
    <citation type="submission" date="2019-08" db="EMBL/GenBank/DDBJ databases">
        <authorList>
            <person name="Kucharzyk K."/>
            <person name="Murdoch R.W."/>
            <person name="Higgins S."/>
            <person name="Loffler F."/>
        </authorList>
    </citation>
    <scope>NUCLEOTIDE SEQUENCE</scope>
</reference>